<dbReference type="PANTHER" id="PTHR45727">
    <property type="entry name" value="NPC INTRACELLULAR CHOLESTEROL TRANSPORTER 1"/>
    <property type="match status" value="1"/>
</dbReference>
<dbReference type="EMBL" id="BSXW01001735">
    <property type="protein sequence ID" value="GMF38829.1"/>
    <property type="molecule type" value="Genomic_DNA"/>
</dbReference>
<gene>
    <name evidence="4" type="ORF">Plil01_001616700</name>
</gene>
<keyword evidence="1" id="KW-0472">Membrane</keyword>
<proteinExistence type="predicted"/>
<feature type="transmembrane region" description="Helical" evidence="1">
    <location>
        <begin position="484"/>
        <end position="502"/>
    </location>
</feature>
<dbReference type="Proteomes" id="UP001165083">
    <property type="component" value="Unassembled WGS sequence"/>
</dbReference>
<keyword evidence="1" id="KW-0812">Transmembrane</keyword>
<feature type="transmembrane region" description="Helical" evidence="1">
    <location>
        <begin position="395"/>
        <end position="417"/>
    </location>
</feature>
<dbReference type="AlphaFoldDB" id="A0A9W6XHT4"/>
<evidence type="ECO:0000313" key="5">
    <source>
        <dbReference type="Proteomes" id="UP001165083"/>
    </source>
</evidence>
<evidence type="ECO:0000259" key="3">
    <source>
        <dbReference type="Pfam" id="PF16414"/>
    </source>
</evidence>
<keyword evidence="1" id="KW-1133">Transmembrane helix</keyword>
<feature type="chain" id="PRO_5040749820" evidence="2">
    <location>
        <begin position="19"/>
        <end position="604"/>
    </location>
</feature>
<comment type="caution">
    <text evidence="4">The sequence shown here is derived from an EMBL/GenBank/DDBJ whole genome shotgun (WGS) entry which is preliminary data.</text>
</comment>
<dbReference type="GO" id="GO:0015918">
    <property type="term" value="P:sterol transport"/>
    <property type="evidence" value="ECO:0007669"/>
    <property type="project" value="TreeGrafter"/>
</dbReference>
<dbReference type="GO" id="GO:0016020">
    <property type="term" value="C:membrane"/>
    <property type="evidence" value="ECO:0007669"/>
    <property type="project" value="TreeGrafter"/>
</dbReference>
<feature type="signal peptide" evidence="2">
    <location>
        <begin position="1"/>
        <end position="18"/>
    </location>
</feature>
<protein>
    <submittedName>
        <fullName evidence="4">Unnamed protein product</fullName>
    </submittedName>
</protein>
<organism evidence="4 5">
    <name type="scientific">Phytophthora lilii</name>
    <dbReference type="NCBI Taxonomy" id="2077276"/>
    <lineage>
        <taxon>Eukaryota</taxon>
        <taxon>Sar</taxon>
        <taxon>Stramenopiles</taxon>
        <taxon>Oomycota</taxon>
        <taxon>Peronosporomycetes</taxon>
        <taxon>Peronosporales</taxon>
        <taxon>Peronosporaceae</taxon>
        <taxon>Phytophthora</taxon>
    </lineage>
</organism>
<feature type="domain" description="Niemann-Pick C1 N-terminal" evidence="3">
    <location>
        <begin position="134"/>
        <end position="342"/>
    </location>
</feature>
<dbReference type="Pfam" id="PF16414">
    <property type="entry name" value="NPC1_N"/>
    <property type="match status" value="1"/>
</dbReference>
<accession>A0A9W6XHT4</accession>
<dbReference type="OrthoDB" id="6510177at2759"/>
<evidence type="ECO:0000313" key="4">
    <source>
        <dbReference type="EMBL" id="GMF38829.1"/>
    </source>
</evidence>
<sequence length="604" mass="65675">MRVSTLASLLLPLGAAQAQTTSTSTTTATSAGSSTTAAAATVSSAVPWTLADNASVLEDLRSQLTMCTYSKVEECIQDPALVHGLGALVRAPGHCVAFDSAYVNVSSTTLPVPNRYYPTSVEDAYDAGFSNKFSEWSDTNREQFQVDCPLLYNETIGQGDDMLCCTEYQYTGLSTQVRMIPGLCSACKENLRNIFCQLTCSPNNSLFLDVSEVRIMDGDAGHEGAVFPAVEEVTYYVGKDWIRDIYDYCEDDSSFSLLCNPNQDCHDGYGLMNFMGKYAFNSVGSPIQINVTTMDKVDEVTQMTEFCHCDNVNATNCILPMNNKMTSCVGVCGSLCAVSSDDSRTYSEACYGATNAVATSTSGSGSVGSSSSDSTWAELNEYLANNIPVTDWTPLNYFLVIFGGVVALILIVGFIVAGCRERRSRIPNPHTGTPHIGPYTPEAHGVAHAMQESTGRLSFLDELMTNKLRTWAVFVSTGNRPKKIIPMVLVVVAICVVGLYNIDIETDPIKLWVSTSSTSYQQRQHYGEMFNPFYRSEQLIMVPKDGGNIYRSKIIKEAIRVQNVAADVTYTSSDGETTIALDDICWKATGTGSLQQLPVLPDDI</sequence>
<keyword evidence="5" id="KW-1185">Reference proteome</keyword>
<dbReference type="InterPro" id="IPR032190">
    <property type="entry name" value="NPC1_N"/>
</dbReference>
<dbReference type="GO" id="GO:0032934">
    <property type="term" value="F:sterol binding"/>
    <property type="evidence" value="ECO:0007669"/>
    <property type="project" value="TreeGrafter"/>
</dbReference>
<evidence type="ECO:0000256" key="2">
    <source>
        <dbReference type="SAM" id="SignalP"/>
    </source>
</evidence>
<dbReference type="PANTHER" id="PTHR45727:SF2">
    <property type="entry name" value="NPC INTRACELLULAR CHOLESTEROL TRANSPORTER 1"/>
    <property type="match status" value="1"/>
</dbReference>
<name>A0A9W6XHT4_9STRA</name>
<reference evidence="4" key="1">
    <citation type="submission" date="2023-04" db="EMBL/GenBank/DDBJ databases">
        <title>Phytophthora lilii NBRC 32176.</title>
        <authorList>
            <person name="Ichikawa N."/>
            <person name="Sato H."/>
            <person name="Tonouchi N."/>
        </authorList>
    </citation>
    <scope>NUCLEOTIDE SEQUENCE</scope>
    <source>
        <strain evidence="4">NBRC 32176</strain>
    </source>
</reference>
<evidence type="ECO:0000256" key="1">
    <source>
        <dbReference type="SAM" id="Phobius"/>
    </source>
</evidence>
<keyword evidence="2" id="KW-0732">Signal</keyword>